<reference evidence="1" key="1">
    <citation type="submission" date="2020-04" db="EMBL/GenBank/DDBJ databases">
        <authorList>
            <person name="Alioto T."/>
            <person name="Alioto T."/>
            <person name="Gomez Garrido J."/>
        </authorList>
    </citation>
    <scope>NUCLEOTIDE SEQUENCE</scope>
    <source>
        <strain evidence="1">A484AB</strain>
    </source>
</reference>
<protein>
    <submittedName>
        <fullName evidence="1">Uncharacterized protein</fullName>
    </submittedName>
</protein>
<proteinExistence type="predicted"/>
<evidence type="ECO:0000313" key="1">
    <source>
        <dbReference type="EMBL" id="CAB3994873.1"/>
    </source>
</evidence>
<keyword evidence="2" id="KW-1185">Reference proteome</keyword>
<dbReference type="SUPFAM" id="SSF63829">
    <property type="entry name" value="Calcium-dependent phosphotriesterase"/>
    <property type="match status" value="1"/>
</dbReference>
<dbReference type="EMBL" id="CACRXK020002557">
    <property type="protein sequence ID" value="CAB3994873.1"/>
    <property type="molecule type" value="Genomic_DNA"/>
</dbReference>
<sequence>MTSIVTSILSSTVGLLWNNARDSTAAKLKDGDVTDAKIREIVVRELNDIKTKLDGLSRKDLLSSYRFLKEGVDFLSVSLDKSKLEQKAVMNPTQQERGETSKMSDDVEFGILSAALELSQAMGKMKIHSDREFESAKDRFKYARIRATDAFCNEALNINDRIFAAKLRIASEILECLDSPQTAITGCLSFLQDLHSLPAIREMFSVYLNGGIKSLLGKVERVENVKSVMLINYILFNLNFKFSGTFTDRVTWTGIIELTDRSFNPILDWQEVSTRKSMGDELSQSPKQLILDCKIYPRLSAVDSHGNVVIGEFVGDNNIKVISRTTAENKLVKLPNSEEGKVFDQGIAGLAVDKNNNVYVVRWLKTRTENSDVESYVLNVLDENYNVKHDARFDFFQVTSPGLDVVWITINRSNNIIMFKVRDLHIYVCDNVGQLKHKFEPNTIGVTRLGISNKDEIMISSSDSTAVNFYSEEGNLKSTTTLPEGHTVHGVAFHYVIRKIIVLTYVKEECSCFLLCYTETGELETSTIFCKRSIELLPSITSHPSGAVAVVREDYITFI</sequence>
<evidence type="ECO:0000313" key="2">
    <source>
        <dbReference type="Proteomes" id="UP001152795"/>
    </source>
</evidence>
<organism evidence="1 2">
    <name type="scientific">Paramuricea clavata</name>
    <name type="common">Red gorgonian</name>
    <name type="synonym">Violescent sea-whip</name>
    <dbReference type="NCBI Taxonomy" id="317549"/>
    <lineage>
        <taxon>Eukaryota</taxon>
        <taxon>Metazoa</taxon>
        <taxon>Cnidaria</taxon>
        <taxon>Anthozoa</taxon>
        <taxon>Octocorallia</taxon>
        <taxon>Malacalcyonacea</taxon>
        <taxon>Plexauridae</taxon>
        <taxon>Paramuricea</taxon>
    </lineage>
</organism>
<accession>A0A7D9HW97</accession>
<dbReference type="AlphaFoldDB" id="A0A7D9HW97"/>
<dbReference type="Proteomes" id="UP001152795">
    <property type="component" value="Unassembled WGS sequence"/>
</dbReference>
<dbReference type="OrthoDB" id="5986534at2759"/>
<name>A0A7D9HW97_PARCT</name>
<gene>
    <name evidence="1" type="ORF">PACLA_8A016681</name>
</gene>
<comment type="caution">
    <text evidence="1">The sequence shown here is derived from an EMBL/GenBank/DDBJ whole genome shotgun (WGS) entry which is preliminary data.</text>
</comment>